<dbReference type="PROSITE" id="PS50995">
    <property type="entry name" value="HTH_MARR_2"/>
    <property type="match status" value="1"/>
</dbReference>
<evidence type="ECO:0000313" key="6">
    <source>
        <dbReference type="Proteomes" id="UP001589810"/>
    </source>
</evidence>
<dbReference type="InterPro" id="IPR036388">
    <property type="entry name" value="WH-like_DNA-bd_sf"/>
</dbReference>
<dbReference type="SMART" id="SM00347">
    <property type="entry name" value="HTH_MARR"/>
    <property type="match status" value="1"/>
</dbReference>
<proteinExistence type="predicted"/>
<dbReference type="EMBL" id="JBHLUD010000009">
    <property type="protein sequence ID" value="MFC0545601.1"/>
    <property type="molecule type" value="Genomic_DNA"/>
</dbReference>
<dbReference type="PANTHER" id="PTHR42756">
    <property type="entry name" value="TRANSCRIPTIONAL REGULATOR, MARR"/>
    <property type="match status" value="1"/>
</dbReference>
<dbReference type="InterPro" id="IPR000835">
    <property type="entry name" value="HTH_MarR-typ"/>
</dbReference>
<dbReference type="Pfam" id="PF01047">
    <property type="entry name" value="MarR"/>
    <property type="match status" value="1"/>
</dbReference>
<keyword evidence="2" id="KW-0238">DNA-binding</keyword>
<evidence type="ECO:0000259" key="4">
    <source>
        <dbReference type="PROSITE" id="PS50995"/>
    </source>
</evidence>
<evidence type="ECO:0000313" key="5">
    <source>
        <dbReference type="EMBL" id="MFC0545601.1"/>
    </source>
</evidence>
<sequence>MDDAIDVILAQWRHERPDLDLAALGTFGRIMQLAALLTTFMENWCAAHGLRAGEFDVLTALRRAGPAMPSDLADALMMSRSGMTKRLDGLEEAGLIERTLDPADRRSFTVALTEQGRELIDTVLTEHAANMQRMAAGLSNRDRAGLERGLRTLLSDIRLSTM</sequence>
<dbReference type="PRINTS" id="PR00598">
    <property type="entry name" value="HTHMARR"/>
</dbReference>
<feature type="domain" description="HTH marR-type" evidence="4">
    <location>
        <begin position="23"/>
        <end position="155"/>
    </location>
</feature>
<keyword evidence="1" id="KW-0805">Transcription regulation</keyword>
<organism evidence="5 6">
    <name type="scientific">Kutzneria chonburiensis</name>
    <dbReference type="NCBI Taxonomy" id="1483604"/>
    <lineage>
        <taxon>Bacteria</taxon>
        <taxon>Bacillati</taxon>
        <taxon>Actinomycetota</taxon>
        <taxon>Actinomycetes</taxon>
        <taxon>Pseudonocardiales</taxon>
        <taxon>Pseudonocardiaceae</taxon>
        <taxon>Kutzneria</taxon>
    </lineage>
</organism>
<accession>A0ABV6MZ52</accession>
<dbReference type="PANTHER" id="PTHR42756:SF1">
    <property type="entry name" value="TRANSCRIPTIONAL REPRESSOR OF EMRAB OPERON"/>
    <property type="match status" value="1"/>
</dbReference>
<dbReference type="SUPFAM" id="SSF46785">
    <property type="entry name" value="Winged helix' DNA-binding domain"/>
    <property type="match status" value="1"/>
</dbReference>
<comment type="caution">
    <text evidence="5">The sequence shown here is derived from an EMBL/GenBank/DDBJ whole genome shotgun (WGS) entry which is preliminary data.</text>
</comment>
<dbReference type="Proteomes" id="UP001589810">
    <property type="component" value="Unassembled WGS sequence"/>
</dbReference>
<keyword evidence="6" id="KW-1185">Reference proteome</keyword>
<evidence type="ECO:0000256" key="3">
    <source>
        <dbReference type="ARBA" id="ARBA00023163"/>
    </source>
</evidence>
<keyword evidence="3" id="KW-0804">Transcription</keyword>
<evidence type="ECO:0000256" key="1">
    <source>
        <dbReference type="ARBA" id="ARBA00023015"/>
    </source>
</evidence>
<name>A0ABV6MZ52_9PSEU</name>
<dbReference type="Gene3D" id="1.10.10.10">
    <property type="entry name" value="Winged helix-like DNA-binding domain superfamily/Winged helix DNA-binding domain"/>
    <property type="match status" value="1"/>
</dbReference>
<reference evidence="5 6" key="1">
    <citation type="submission" date="2024-09" db="EMBL/GenBank/DDBJ databases">
        <authorList>
            <person name="Sun Q."/>
            <person name="Mori K."/>
        </authorList>
    </citation>
    <scope>NUCLEOTIDE SEQUENCE [LARGE SCALE GENOMIC DNA]</scope>
    <source>
        <strain evidence="5 6">TBRC 1432</strain>
    </source>
</reference>
<dbReference type="RefSeq" id="WP_273944155.1">
    <property type="nucleotide sequence ID" value="NZ_CP097263.1"/>
</dbReference>
<dbReference type="InterPro" id="IPR036390">
    <property type="entry name" value="WH_DNA-bd_sf"/>
</dbReference>
<gene>
    <name evidence="5" type="ORF">ACFFH7_29090</name>
</gene>
<protein>
    <submittedName>
        <fullName evidence="5">MarR family winged helix-turn-helix transcriptional regulator</fullName>
    </submittedName>
</protein>
<evidence type="ECO:0000256" key="2">
    <source>
        <dbReference type="ARBA" id="ARBA00023125"/>
    </source>
</evidence>